<sequence>MRHLWHLVLTLLVSVQAIDLQVDDQGDTPGNLPDPYYWWEAGAMFNALVDYWYYTNDDTWNDITMQGLLWQAGDDGTFIPANQSRTEGNDDQAFWAFAVMSAAERNFPNPPDDKPGWLAMAQAVFNTQASRWNMETCGGGLKWQIFTWNNGYNYKNTISNGCFFNLAARLARYTGNDTYAEWAERAWDWTSSVGFMTDDYHFWDGADDDKNCTNFNRIQWTYNSGVYLLGAATMFNFTDGDPVWKKRTQGILDASDIFFVNEPKNVMYERACEPVDTCQVDQRSFKGYLARWMASSTQMAPFVFDQVMSKLRPSASAAARTCTGGSDQASCGLKWSTGKWDGMKDVGLQMSALEVMQSTLINRVDPPVTNDTGGTSKGDPGGGSDPPISVPHAISMPISTADRAGAGILTGLMAMFLIGPDDILVRLNATGLCVSDIHMMQGDLGTPPMSMFGVRSPGHEGAGVVVKLGENVKNFKLGDRVGIRPLMDTCGACELCWDNRDQHCASGLHTGLMATGTYQHYIVSPARYASPIPDGIPDVVAAPIMCSATTMYRSLTESGLKPGNWAVFPGGGGGVGIQGVQLARAMGMRPIVIDTGASKKALALDMGAEAFIDFAEVPDAAAAVIEKADGIGAHGIFVTAPAAYKSAVSYVGKRIGAVLMCIGLGPVGSITIGEDPNAFVFKNLTVKGTLVGSRKDTAAALDFARRGHLQQISEVIGIDHLPEAIEKLRKGQVAGRIVVDFNLKE</sequence>
<accession>A0ACC3BG35</accession>
<keyword evidence="2" id="KW-1185">Reference proteome</keyword>
<comment type="caution">
    <text evidence="1">The sequence shown here is derived from an EMBL/GenBank/DDBJ whole genome shotgun (WGS) entry which is preliminary data.</text>
</comment>
<proteinExistence type="predicted"/>
<organism evidence="1 2">
    <name type="scientific">Aspergillus melleus</name>
    <dbReference type="NCBI Taxonomy" id="138277"/>
    <lineage>
        <taxon>Eukaryota</taxon>
        <taxon>Fungi</taxon>
        <taxon>Dikarya</taxon>
        <taxon>Ascomycota</taxon>
        <taxon>Pezizomycotina</taxon>
        <taxon>Eurotiomycetes</taxon>
        <taxon>Eurotiomycetidae</taxon>
        <taxon>Eurotiales</taxon>
        <taxon>Aspergillaceae</taxon>
        <taxon>Aspergillus</taxon>
        <taxon>Aspergillus subgen. Circumdati</taxon>
    </lineage>
</organism>
<protein>
    <submittedName>
        <fullName evidence="1">Uncharacterized protein</fullName>
    </submittedName>
</protein>
<name>A0ACC3BG35_9EURO</name>
<dbReference type="EMBL" id="JAOPJF010000003">
    <property type="protein sequence ID" value="KAK1149671.1"/>
    <property type="molecule type" value="Genomic_DNA"/>
</dbReference>
<reference evidence="1 2" key="1">
    <citation type="journal article" date="2023" name="ACS Omega">
        <title>Identification of the Neoaspergillic Acid Biosynthesis Gene Cluster by Establishing an In Vitro CRISPR-Ribonucleoprotein Genetic System in Aspergillus melleus.</title>
        <authorList>
            <person name="Yuan B."/>
            <person name="Grau M.F."/>
            <person name="Murata R.M."/>
            <person name="Torok T."/>
            <person name="Venkateswaran K."/>
            <person name="Stajich J.E."/>
            <person name="Wang C.C.C."/>
        </authorList>
    </citation>
    <scope>NUCLEOTIDE SEQUENCE [LARGE SCALE GENOMIC DNA]</scope>
    <source>
        <strain evidence="1 2">IMV 1140</strain>
    </source>
</reference>
<evidence type="ECO:0000313" key="1">
    <source>
        <dbReference type="EMBL" id="KAK1149671.1"/>
    </source>
</evidence>
<gene>
    <name evidence="1" type="ORF">N8T08_005224</name>
</gene>
<evidence type="ECO:0000313" key="2">
    <source>
        <dbReference type="Proteomes" id="UP001177260"/>
    </source>
</evidence>
<dbReference type="Proteomes" id="UP001177260">
    <property type="component" value="Unassembled WGS sequence"/>
</dbReference>